<dbReference type="PANTHER" id="PTHR13285">
    <property type="entry name" value="ACYLTRANSFERASE"/>
    <property type="match status" value="1"/>
</dbReference>
<evidence type="ECO:0000256" key="8">
    <source>
        <dbReference type="SAM" id="Phobius"/>
    </source>
</evidence>
<dbReference type="RefSeq" id="WP_006778993.1">
    <property type="nucleotide sequence ID" value="NZ_CP040506.1"/>
</dbReference>
<feature type="transmembrane region" description="Helical" evidence="8">
    <location>
        <begin position="320"/>
        <end position="341"/>
    </location>
</feature>
<gene>
    <name evidence="9" type="ORF">HMPREF9473_01007</name>
</gene>
<evidence type="ECO:0000313" key="9">
    <source>
        <dbReference type="EMBL" id="EHI60942.1"/>
    </source>
</evidence>
<keyword evidence="7" id="KW-0808">Transferase</keyword>
<feature type="transmembrane region" description="Helical" evidence="8">
    <location>
        <begin position="76"/>
        <end position="95"/>
    </location>
</feature>
<keyword evidence="10" id="KW-1185">Reference proteome</keyword>
<dbReference type="AlphaFoldDB" id="G5IC24"/>
<feature type="transmembrane region" description="Helical" evidence="8">
    <location>
        <begin position="148"/>
        <end position="167"/>
    </location>
</feature>
<dbReference type="InterPro" id="IPR051085">
    <property type="entry name" value="MB_O-acyltransferase"/>
</dbReference>
<feature type="transmembrane region" description="Helical" evidence="8">
    <location>
        <begin position="224"/>
        <end position="241"/>
    </location>
</feature>
<comment type="caution">
    <text evidence="9">The sequence shown here is derived from an EMBL/GenBank/DDBJ whole genome shotgun (WGS) entry which is preliminary data.</text>
</comment>
<feature type="transmembrane region" description="Helical" evidence="8">
    <location>
        <begin position="353"/>
        <end position="373"/>
    </location>
</feature>
<keyword evidence="7" id="KW-0012">Acyltransferase</keyword>
<keyword evidence="4 8" id="KW-0812">Transmembrane</keyword>
<sequence length="477" mass="53734">MVFSSLLFLFRFLPLMLAAYFIVPRRFRNGVLFLGSLIFYGWGEPVYIGLLLFSTVVDYTHGRAIGWLLSQGRQKAAKWVVVSSAVINLGLLGFFKYTDFLLGAVNHVAGTQIPLLNLALPIGISFYTFQTMSYTIDVYRGKTRVQKNIINFGAYVSMFPQLIAGPIVRYSTIAEELDERQESYEMFGDGIACFVSGLGKKVLLANTIGALWTEIQGIPDGERSVVLLWLGILAFGMQIYFDFSGYSDMAVGLGRMFGFHFPENFRYPYTSKSITEFWNRWHISLGTWFKEYVYIPLGGNRKGIGRQICNIMIVWLLTGIWHGAGWNFLLWGVYFGVLLLLEKLVLKRYLEKMPSLLQSVYAMLLVFLGWVLFAHDDMAAGALYYRQMFGLGQIAFVNGRTLYLLVSYLPLLVITVAGSTPHPKRLAAALFQKLGAGRDEEPVTVTAAAITAMAVVTILVVAYLVDASYNPFLYFRF</sequence>
<evidence type="ECO:0000256" key="3">
    <source>
        <dbReference type="ARBA" id="ARBA00022475"/>
    </source>
</evidence>
<feature type="transmembrane region" description="Helical" evidence="8">
    <location>
        <begin position="443"/>
        <end position="465"/>
    </location>
</feature>
<keyword evidence="5 8" id="KW-1133">Transmembrane helix</keyword>
<evidence type="ECO:0008006" key="11">
    <source>
        <dbReference type="Google" id="ProtNLM"/>
    </source>
</evidence>
<evidence type="ECO:0000256" key="6">
    <source>
        <dbReference type="ARBA" id="ARBA00023136"/>
    </source>
</evidence>
<dbReference type="OrthoDB" id="9805788at2"/>
<protein>
    <recommendedName>
        <fullName evidence="11">MBOAT family protein</fullName>
    </recommendedName>
</protein>
<dbReference type="PANTHER" id="PTHR13285:SF18">
    <property type="entry name" value="PROTEIN-CYSTEINE N-PALMITOYLTRANSFERASE RASP"/>
    <property type="match status" value="1"/>
</dbReference>
<accession>G5IC24</accession>
<dbReference type="EMBL" id="ADLN01000009">
    <property type="protein sequence ID" value="EHI60942.1"/>
    <property type="molecule type" value="Genomic_DNA"/>
</dbReference>
<evidence type="ECO:0000256" key="4">
    <source>
        <dbReference type="ARBA" id="ARBA00022692"/>
    </source>
</evidence>
<proteinExistence type="inferred from homology"/>
<dbReference type="GO" id="GO:0016746">
    <property type="term" value="F:acyltransferase activity"/>
    <property type="evidence" value="ECO:0007669"/>
    <property type="project" value="UniProtKB-KW"/>
</dbReference>
<dbReference type="PIRSF" id="PIRSF500217">
    <property type="entry name" value="AlgI"/>
    <property type="match status" value="1"/>
</dbReference>
<dbReference type="HOGENOM" id="CLU_025255_1_3_9"/>
<feature type="transmembrane region" description="Helical" evidence="8">
    <location>
        <begin position="402"/>
        <end position="422"/>
    </location>
</feature>
<evidence type="ECO:0000313" key="10">
    <source>
        <dbReference type="Proteomes" id="UP000005384"/>
    </source>
</evidence>
<dbReference type="PIRSF" id="PIRSF016636">
    <property type="entry name" value="AlgI_DltB"/>
    <property type="match status" value="1"/>
</dbReference>
<evidence type="ECO:0000256" key="2">
    <source>
        <dbReference type="ARBA" id="ARBA00010323"/>
    </source>
</evidence>
<dbReference type="GO" id="GO:0042121">
    <property type="term" value="P:alginic acid biosynthetic process"/>
    <property type="evidence" value="ECO:0007669"/>
    <property type="project" value="InterPro"/>
</dbReference>
<dbReference type="InterPro" id="IPR028362">
    <property type="entry name" value="AlgI"/>
</dbReference>
<keyword evidence="3 7" id="KW-1003">Cell membrane</keyword>
<name>G5IC24_9FIRM</name>
<dbReference type="PATRIC" id="fig|742737.3.peg.1008"/>
<evidence type="ECO:0000256" key="5">
    <source>
        <dbReference type="ARBA" id="ARBA00022989"/>
    </source>
</evidence>
<evidence type="ECO:0000256" key="1">
    <source>
        <dbReference type="ARBA" id="ARBA00004651"/>
    </source>
</evidence>
<organism evidence="9 10">
    <name type="scientific">Hungatella hathewayi WAL-18680</name>
    <dbReference type="NCBI Taxonomy" id="742737"/>
    <lineage>
        <taxon>Bacteria</taxon>
        <taxon>Bacillati</taxon>
        <taxon>Bacillota</taxon>
        <taxon>Clostridia</taxon>
        <taxon>Lachnospirales</taxon>
        <taxon>Lachnospiraceae</taxon>
        <taxon>Hungatella</taxon>
    </lineage>
</organism>
<feature type="transmembrane region" description="Helical" evidence="8">
    <location>
        <begin position="115"/>
        <end position="136"/>
    </location>
</feature>
<keyword evidence="6 7" id="KW-0472">Membrane</keyword>
<comment type="similarity">
    <text evidence="2 7">Belongs to the membrane-bound acyltransferase family.</text>
</comment>
<dbReference type="GO" id="GO:0005886">
    <property type="term" value="C:plasma membrane"/>
    <property type="evidence" value="ECO:0007669"/>
    <property type="project" value="UniProtKB-SubCell"/>
</dbReference>
<dbReference type="InterPro" id="IPR024194">
    <property type="entry name" value="Ac/AlaTfrase_AlgI/DltB"/>
</dbReference>
<evidence type="ECO:0000256" key="7">
    <source>
        <dbReference type="PIRNR" id="PIRNR016636"/>
    </source>
</evidence>
<dbReference type="InterPro" id="IPR004299">
    <property type="entry name" value="MBOAT_fam"/>
</dbReference>
<dbReference type="Proteomes" id="UP000005384">
    <property type="component" value="Unassembled WGS sequence"/>
</dbReference>
<feature type="transmembrane region" description="Helical" evidence="8">
    <location>
        <begin position="34"/>
        <end position="56"/>
    </location>
</feature>
<reference evidence="9 10" key="1">
    <citation type="submission" date="2011-08" db="EMBL/GenBank/DDBJ databases">
        <title>The Genome Sequence of Clostridium hathewayi WAL-18680.</title>
        <authorList>
            <consortium name="The Broad Institute Genome Sequencing Platform"/>
            <person name="Earl A."/>
            <person name="Ward D."/>
            <person name="Feldgarden M."/>
            <person name="Gevers D."/>
            <person name="Finegold S.M."/>
            <person name="Summanen P.H."/>
            <person name="Molitoris D.R."/>
            <person name="Song M."/>
            <person name="Daigneault M."/>
            <person name="Allen-Vercoe E."/>
            <person name="Young S.K."/>
            <person name="Zeng Q."/>
            <person name="Gargeya S."/>
            <person name="Fitzgerald M."/>
            <person name="Haas B."/>
            <person name="Abouelleil A."/>
            <person name="Alvarado L."/>
            <person name="Arachchi H.M."/>
            <person name="Berlin A."/>
            <person name="Brown A."/>
            <person name="Chapman S.B."/>
            <person name="Chen Z."/>
            <person name="Dunbar C."/>
            <person name="Freedman E."/>
            <person name="Gearin G."/>
            <person name="Gellesch M."/>
            <person name="Goldberg J."/>
            <person name="Griggs A."/>
            <person name="Gujja S."/>
            <person name="Heiman D."/>
            <person name="Howarth C."/>
            <person name="Larson L."/>
            <person name="Lui A."/>
            <person name="MacDonald P.J.P."/>
            <person name="Montmayeur A."/>
            <person name="Murphy C."/>
            <person name="Neiman D."/>
            <person name="Pearson M."/>
            <person name="Priest M."/>
            <person name="Roberts A."/>
            <person name="Saif S."/>
            <person name="Shea T."/>
            <person name="Shenoy N."/>
            <person name="Sisk P."/>
            <person name="Stolte C."/>
            <person name="Sykes S."/>
            <person name="Wortman J."/>
            <person name="Nusbaum C."/>
            <person name="Birren B."/>
        </authorList>
    </citation>
    <scope>NUCLEOTIDE SEQUENCE [LARGE SCALE GENOMIC DNA]</scope>
    <source>
        <strain evidence="9 10">WAL-18680</strain>
    </source>
</reference>
<comment type="subcellular location">
    <subcellularLocation>
        <location evidence="1">Cell membrane</location>
        <topology evidence="1">Multi-pass membrane protein</topology>
    </subcellularLocation>
</comment>
<dbReference type="Pfam" id="PF03062">
    <property type="entry name" value="MBOAT"/>
    <property type="match status" value="1"/>
</dbReference>